<dbReference type="EMBL" id="FOTS01000001">
    <property type="protein sequence ID" value="SFL30795.1"/>
    <property type="molecule type" value="Genomic_DNA"/>
</dbReference>
<dbReference type="PANTHER" id="PTHR43406">
    <property type="entry name" value="TRYPTOPHAN SYNTHASE, ALPHA CHAIN"/>
    <property type="match status" value="1"/>
</dbReference>
<evidence type="ECO:0000256" key="8">
    <source>
        <dbReference type="ARBA" id="ARBA00049047"/>
    </source>
</evidence>
<gene>
    <name evidence="9" type="primary">trpA</name>
    <name evidence="11" type="ORF">SAMN04490355_100115</name>
</gene>
<keyword evidence="4 9" id="KW-0028">Amino-acid biosynthesis</keyword>
<name>A0A1I4GLC2_9FIRM</name>
<dbReference type="OrthoDB" id="9804578at2"/>
<dbReference type="FunFam" id="3.20.20.70:FF:000037">
    <property type="entry name" value="Tryptophan synthase alpha chain"/>
    <property type="match status" value="1"/>
</dbReference>
<dbReference type="CDD" id="cd04724">
    <property type="entry name" value="Tryptophan_synthase_alpha"/>
    <property type="match status" value="1"/>
</dbReference>
<dbReference type="Gene3D" id="3.20.20.70">
    <property type="entry name" value="Aldolase class I"/>
    <property type="match status" value="1"/>
</dbReference>
<evidence type="ECO:0000256" key="5">
    <source>
        <dbReference type="ARBA" id="ARBA00022822"/>
    </source>
</evidence>
<keyword evidence="12" id="KW-1185">Reference proteome</keyword>
<dbReference type="PANTHER" id="PTHR43406:SF1">
    <property type="entry name" value="TRYPTOPHAN SYNTHASE ALPHA CHAIN, CHLOROPLASTIC"/>
    <property type="match status" value="1"/>
</dbReference>
<dbReference type="STRING" id="1123291.SAMN04490355_100115"/>
<dbReference type="AlphaFoldDB" id="A0A1I4GLC2"/>
<dbReference type="SUPFAM" id="SSF51366">
    <property type="entry name" value="Ribulose-phoshate binding barrel"/>
    <property type="match status" value="1"/>
</dbReference>
<feature type="active site" description="Proton acceptor" evidence="9">
    <location>
        <position position="60"/>
    </location>
</feature>
<keyword evidence="5 9" id="KW-0822">Tryptophan biosynthesis</keyword>
<dbReference type="InterPro" id="IPR011060">
    <property type="entry name" value="RibuloseP-bd_barrel"/>
</dbReference>
<organism evidence="11 12">
    <name type="scientific">Pelosinus propionicus DSM 13327</name>
    <dbReference type="NCBI Taxonomy" id="1123291"/>
    <lineage>
        <taxon>Bacteria</taxon>
        <taxon>Bacillati</taxon>
        <taxon>Bacillota</taxon>
        <taxon>Negativicutes</taxon>
        <taxon>Selenomonadales</taxon>
        <taxon>Sporomusaceae</taxon>
        <taxon>Pelosinus</taxon>
    </lineage>
</organism>
<dbReference type="GO" id="GO:0004834">
    <property type="term" value="F:tryptophan synthase activity"/>
    <property type="evidence" value="ECO:0007669"/>
    <property type="project" value="UniProtKB-UniRule"/>
</dbReference>
<dbReference type="InterPro" id="IPR018204">
    <property type="entry name" value="Trp_synthase_alpha_AS"/>
</dbReference>
<comment type="catalytic activity">
    <reaction evidence="8 9">
        <text>(1S,2R)-1-C-(indol-3-yl)glycerol 3-phosphate + L-serine = D-glyceraldehyde 3-phosphate + L-tryptophan + H2O</text>
        <dbReference type="Rhea" id="RHEA:10532"/>
        <dbReference type="ChEBI" id="CHEBI:15377"/>
        <dbReference type="ChEBI" id="CHEBI:33384"/>
        <dbReference type="ChEBI" id="CHEBI:57912"/>
        <dbReference type="ChEBI" id="CHEBI:58866"/>
        <dbReference type="ChEBI" id="CHEBI:59776"/>
        <dbReference type="EC" id="4.2.1.20"/>
    </reaction>
</comment>
<accession>A0A1I4GLC2</accession>
<dbReference type="NCBIfam" id="TIGR00262">
    <property type="entry name" value="trpA"/>
    <property type="match status" value="1"/>
</dbReference>
<evidence type="ECO:0000256" key="6">
    <source>
        <dbReference type="ARBA" id="ARBA00023141"/>
    </source>
</evidence>
<evidence type="ECO:0000256" key="7">
    <source>
        <dbReference type="ARBA" id="ARBA00023239"/>
    </source>
</evidence>
<keyword evidence="6 9" id="KW-0057">Aromatic amino acid biosynthesis</keyword>
<evidence type="ECO:0000313" key="11">
    <source>
        <dbReference type="EMBL" id="SFL30795.1"/>
    </source>
</evidence>
<evidence type="ECO:0000256" key="9">
    <source>
        <dbReference type="HAMAP-Rule" id="MF_00131"/>
    </source>
</evidence>
<dbReference type="InterPro" id="IPR002028">
    <property type="entry name" value="Trp_synthase_suA"/>
</dbReference>
<comment type="pathway">
    <text evidence="2 9">Amino-acid biosynthesis; L-tryptophan biosynthesis; L-tryptophan from chorismate: step 5/5.</text>
</comment>
<dbReference type="InterPro" id="IPR013785">
    <property type="entry name" value="Aldolase_TIM"/>
</dbReference>
<reference evidence="12" key="1">
    <citation type="submission" date="2016-10" db="EMBL/GenBank/DDBJ databases">
        <authorList>
            <person name="Varghese N."/>
            <person name="Submissions S."/>
        </authorList>
    </citation>
    <scope>NUCLEOTIDE SEQUENCE [LARGE SCALE GENOMIC DNA]</scope>
    <source>
        <strain evidence="12">DSM 13327</strain>
    </source>
</reference>
<dbReference type="Pfam" id="PF00290">
    <property type="entry name" value="Trp_syntA"/>
    <property type="match status" value="1"/>
</dbReference>
<dbReference type="RefSeq" id="WP_090931728.1">
    <property type="nucleotide sequence ID" value="NZ_FOTS01000001.1"/>
</dbReference>
<dbReference type="PROSITE" id="PS00167">
    <property type="entry name" value="TRP_SYNTHASE_ALPHA"/>
    <property type="match status" value="1"/>
</dbReference>
<feature type="active site" description="Proton acceptor" evidence="9">
    <location>
        <position position="49"/>
    </location>
</feature>
<dbReference type="EC" id="4.2.1.20" evidence="9"/>
<evidence type="ECO:0000256" key="4">
    <source>
        <dbReference type="ARBA" id="ARBA00022605"/>
    </source>
</evidence>
<evidence type="ECO:0000313" key="12">
    <source>
        <dbReference type="Proteomes" id="UP000199520"/>
    </source>
</evidence>
<protein>
    <recommendedName>
        <fullName evidence="9">Tryptophan synthase alpha chain</fullName>
        <ecNumber evidence="9">4.2.1.20</ecNumber>
    </recommendedName>
</protein>
<dbReference type="UniPathway" id="UPA00035">
    <property type="reaction ID" value="UER00044"/>
</dbReference>
<sequence length="263" mass="27731">MSNLSETLQKLKASGRKGLIVYLTAGYPDYATTLETVLAMEAEGADVIEIGIPFSDPIADGPVIQHAATLALKAGATTAKSIELVTQIRKTSSVPLVVMTYVNSILGYGKEKFISDFVKAGIDGLIVPDLPLEEADLLEDICKKQNIPLIGLIAPTSTADRIKCIAQKAEGFLYCVSNTGVTGGRQNNYDQIGAVIENARQVSQIPMAIGFGIGNSQGASAAARYADAVIVGSAILEKLTNEGVAGARSLVRSIRETLDEESE</sequence>
<dbReference type="Proteomes" id="UP000199520">
    <property type="component" value="Unassembled WGS sequence"/>
</dbReference>
<evidence type="ECO:0000256" key="10">
    <source>
        <dbReference type="RuleBase" id="RU003662"/>
    </source>
</evidence>
<proteinExistence type="inferred from homology"/>
<comment type="function">
    <text evidence="1 9">The alpha subunit is responsible for the aldol cleavage of indoleglycerol phosphate to indole and glyceraldehyde 3-phosphate.</text>
</comment>
<evidence type="ECO:0000256" key="3">
    <source>
        <dbReference type="ARBA" id="ARBA00011270"/>
    </source>
</evidence>
<evidence type="ECO:0000256" key="1">
    <source>
        <dbReference type="ARBA" id="ARBA00003365"/>
    </source>
</evidence>
<comment type="similarity">
    <text evidence="9 10">Belongs to the TrpA family.</text>
</comment>
<dbReference type="GO" id="GO:0005829">
    <property type="term" value="C:cytosol"/>
    <property type="evidence" value="ECO:0007669"/>
    <property type="project" value="TreeGrafter"/>
</dbReference>
<keyword evidence="7 9" id="KW-0456">Lyase</keyword>
<comment type="subunit">
    <text evidence="3 9">Tetramer of two alpha and two beta chains.</text>
</comment>
<dbReference type="HAMAP" id="MF_00131">
    <property type="entry name" value="Trp_synth_alpha"/>
    <property type="match status" value="1"/>
</dbReference>
<evidence type="ECO:0000256" key="2">
    <source>
        <dbReference type="ARBA" id="ARBA00004733"/>
    </source>
</evidence>